<dbReference type="Pfam" id="PF13683">
    <property type="entry name" value="rve_3"/>
    <property type="match status" value="1"/>
</dbReference>
<sequence length="187" mass="21309">MRQGIKVGHSSPYHPQTQGKLERFHRSLKAEVLQGKWFTDAGELQRAFDHWRTVYNLERPHEALDMAVPASRYQPSARQFRSNVEPPEYDEGVVVRKVDIRGKLSLRGVSLSAGKAFRNERLGLKETQEDGQYEVWWYSTKVGVIDLKNKSITMAKNVKKCSPCPRTPVYHVSGSYTGEPGRVSDGY</sequence>
<dbReference type="SUPFAM" id="SSF53098">
    <property type="entry name" value="Ribonuclease H-like"/>
    <property type="match status" value="1"/>
</dbReference>
<proteinExistence type="predicted"/>
<dbReference type="InterPro" id="IPR001584">
    <property type="entry name" value="Integrase_cat-core"/>
</dbReference>
<dbReference type="InterPro" id="IPR012337">
    <property type="entry name" value="RNaseH-like_sf"/>
</dbReference>
<dbReference type="GO" id="GO:0015074">
    <property type="term" value="P:DNA integration"/>
    <property type="evidence" value="ECO:0007669"/>
    <property type="project" value="InterPro"/>
</dbReference>
<keyword evidence="1" id="KW-0238">DNA-binding</keyword>
<accession>A0A2X1LMG1</accession>
<dbReference type="InterPro" id="IPR036397">
    <property type="entry name" value="RNaseH_sf"/>
</dbReference>
<evidence type="ECO:0000313" key="1">
    <source>
        <dbReference type="EMBL" id="STG52184.1"/>
    </source>
</evidence>
<protein>
    <submittedName>
        <fullName evidence="1">CP4-6 prophage DNA-binding transcriptional regulator</fullName>
    </submittedName>
</protein>
<dbReference type="AlphaFoldDB" id="A0A2X1LMG1"/>
<reference evidence="1 2" key="1">
    <citation type="submission" date="2018-06" db="EMBL/GenBank/DDBJ databases">
        <authorList>
            <consortium name="Pathogen Informatics"/>
            <person name="Doyle S."/>
        </authorList>
    </citation>
    <scope>NUCLEOTIDE SEQUENCE [LARGE SCALE GENOMIC DNA]</scope>
    <source>
        <strain evidence="1 2">NCTC11112</strain>
    </source>
</reference>
<gene>
    <name evidence="1" type="primary">yagA_1</name>
    <name evidence="1" type="ORF">NCTC11112_02677</name>
</gene>
<organism evidence="1 2">
    <name type="scientific">Escherichia coli</name>
    <dbReference type="NCBI Taxonomy" id="562"/>
    <lineage>
        <taxon>Bacteria</taxon>
        <taxon>Pseudomonadati</taxon>
        <taxon>Pseudomonadota</taxon>
        <taxon>Gammaproteobacteria</taxon>
        <taxon>Enterobacterales</taxon>
        <taxon>Enterobacteriaceae</taxon>
        <taxon>Escherichia</taxon>
    </lineage>
</organism>
<dbReference type="GO" id="GO:0003677">
    <property type="term" value="F:DNA binding"/>
    <property type="evidence" value="ECO:0007669"/>
    <property type="project" value="UniProtKB-KW"/>
</dbReference>
<evidence type="ECO:0000313" key="2">
    <source>
        <dbReference type="Proteomes" id="UP000254817"/>
    </source>
</evidence>
<dbReference type="Proteomes" id="UP000254817">
    <property type="component" value="Unassembled WGS sequence"/>
</dbReference>
<dbReference type="Gene3D" id="3.30.420.10">
    <property type="entry name" value="Ribonuclease H-like superfamily/Ribonuclease H"/>
    <property type="match status" value="1"/>
</dbReference>
<name>A0A2X1LMG1_ECOLX</name>
<dbReference type="EMBL" id="UGAW01000001">
    <property type="protein sequence ID" value="STG52184.1"/>
    <property type="molecule type" value="Genomic_DNA"/>
</dbReference>
<dbReference type="PROSITE" id="PS50994">
    <property type="entry name" value="INTEGRASE"/>
    <property type="match status" value="1"/>
</dbReference>